<dbReference type="PROSITE" id="PS50146">
    <property type="entry name" value="DAGK"/>
    <property type="match status" value="1"/>
</dbReference>
<dbReference type="PANTHER" id="PTHR12358">
    <property type="entry name" value="SPHINGOSINE KINASE"/>
    <property type="match status" value="1"/>
</dbReference>
<proteinExistence type="predicted"/>
<dbReference type="EMBL" id="MU001500">
    <property type="protein sequence ID" value="KAF2445033.1"/>
    <property type="molecule type" value="Genomic_DNA"/>
</dbReference>
<dbReference type="GO" id="GO:0001727">
    <property type="term" value="F:lipid kinase activity"/>
    <property type="evidence" value="ECO:0007669"/>
    <property type="project" value="TreeGrafter"/>
</dbReference>
<sequence length="443" mass="48372">MSSDAIMDDPSPATVESNQDIDAVSRNGLTTIASVPSKRGALSTVISLQLPAGEAKEDNAVPEIIIKEDSQTQPTIRPHNTSDEETHVIISTGSGTGKAEIFYEQAVKPILETLWPEGHTNFLTHRTESATTIQELTNDILFPTANAGITLRIVLLTGDGGIIDLVNGLLAQPPSSSYIAPKVVLLPLGTANALYHSINVGNPHQNTWGLKALCLNPSNKAQRKPLPIFTASFSPGARLLTNEGRDEEVLPQDPKSGRPILHGAVVASWAMHATLVADSDTAEYRKFGIDRFKMAAKEALYPANGSPPHPYHASVSVLQGSDWTLLPNEEHMYVLATMVSNLEKPFCISPRSKPLDGSLWLVHFGPTSGDEAMRVMGLAYAGGKHVEESMVRYEEIDGLRIEFHEKEDRWRRVCIDGKIVRVEEGGWVEITKEDRRVLDVVVE</sequence>
<dbReference type="GO" id="GO:0016020">
    <property type="term" value="C:membrane"/>
    <property type="evidence" value="ECO:0007669"/>
    <property type="project" value="TreeGrafter"/>
</dbReference>
<evidence type="ECO:0000259" key="1">
    <source>
        <dbReference type="PROSITE" id="PS50146"/>
    </source>
</evidence>
<protein>
    <recommendedName>
        <fullName evidence="1">DAGKc domain-containing protein</fullName>
    </recommendedName>
</protein>
<dbReference type="InterPro" id="IPR017438">
    <property type="entry name" value="ATP-NAD_kinase_N"/>
</dbReference>
<evidence type="ECO:0000313" key="2">
    <source>
        <dbReference type="EMBL" id="KAF2445033.1"/>
    </source>
</evidence>
<dbReference type="AlphaFoldDB" id="A0A9P4PKM1"/>
<name>A0A9P4PKM1_9PLEO</name>
<dbReference type="Proteomes" id="UP000799764">
    <property type="component" value="Unassembled WGS sequence"/>
</dbReference>
<feature type="domain" description="DAGKc" evidence="1">
    <location>
        <begin position="81"/>
        <end position="236"/>
    </location>
</feature>
<dbReference type="Gene3D" id="3.40.50.10330">
    <property type="entry name" value="Probable inorganic polyphosphate/atp-NAD kinase, domain 1"/>
    <property type="match status" value="1"/>
</dbReference>
<keyword evidence="3" id="KW-1185">Reference proteome</keyword>
<dbReference type="OrthoDB" id="3853857at2759"/>
<dbReference type="Gene3D" id="2.60.200.40">
    <property type="match status" value="1"/>
</dbReference>
<dbReference type="InterPro" id="IPR016064">
    <property type="entry name" value="NAD/diacylglycerol_kinase_sf"/>
</dbReference>
<comment type="caution">
    <text evidence="2">The sequence shown here is derived from an EMBL/GenBank/DDBJ whole genome shotgun (WGS) entry which is preliminary data.</text>
</comment>
<organism evidence="2 3">
    <name type="scientific">Karstenula rhodostoma CBS 690.94</name>
    <dbReference type="NCBI Taxonomy" id="1392251"/>
    <lineage>
        <taxon>Eukaryota</taxon>
        <taxon>Fungi</taxon>
        <taxon>Dikarya</taxon>
        <taxon>Ascomycota</taxon>
        <taxon>Pezizomycotina</taxon>
        <taxon>Dothideomycetes</taxon>
        <taxon>Pleosporomycetidae</taxon>
        <taxon>Pleosporales</taxon>
        <taxon>Massarineae</taxon>
        <taxon>Didymosphaeriaceae</taxon>
        <taxon>Karstenula</taxon>
    </lineage>
</organism>
<dbReference type="GO" id="GO:0005737">
    <property type="term" value="C:cytoplasm"/>
    <property type="evidence" value="ECO:0007669"/>
    <property type="project" value="TreeGrafter"/>
</dbReference>
<dbReference type="Pfam" id="PF00781">
    <property type="entry name" value="DAGK_cat"/>
    <property type="match status" value="1"/>
</dbReference>
<accession>A0A9P4PKM1</accession>
<evidence type="ECO:0000313" key="3">
    <source>
        <dbReference type="Proteomes" id="UP000799764"/>
    </source>
</evidence>
<reference evidence="2" key="1">
    <citation type="journal article" date="2020" name="Stud. Mycol.">
        <title>101 Dothideomycetes genomes: a test case for predicting lifestyles and emergence of pathogens.</title>
        <authorList>
            <person name="Haridas S."/>
            <person name="Albert R."/>
            <person name="Binder M."/>
            <person name="Bloem J."/>
            <person name="Labutti K."/>
            <person name="Salamov A."/>
            <person name="Andreopoulos B."/>
            <person name="Baker S."/>
            <person name="Barry K."/>
            <person name="Bills G."/>
            <person name="Bluhm B."/>
            <person name="Cannon C."/>
            <person name="Castanera R."/>
            <person name="Culley D."/>
            <person name="Daum C."/>
            <person name="Ezra D."/>
            <person name="Gonzalez J."/>
            <person name="Henrissat B."/>
            <person name="Kuo A."/>
            <person name="Liang C."/>
            <person name="Lipzen A."/>
            <person name="Lutzoni F."/>
            <person name="Magnuson J."/>
            <person name="Mondo S."/>
            <person name="Nolan M."/>
            <person name="Ohm R."/>
            <person name="Pangilinan J."/>
            <person name="Park H.-J."/>
            <person name="Ramirez L."/>
            <person name="Alfaro M."/>
            <person name="Sun H."/>
            <person name="Tritt A."/>
            <person name="Yoshinaga Y."/>
            <person name="Zwiers L.-H."/>
            <person name="Turgeon B."/>
            <person name="Goodwin S."/>
            <person name="Spatafora J."/>
            <person name="Crous P."/>
            <person name="Grigoriev I."/>
        </authorList>
    </citation>
    <scope>NUCLEOTIDE SEQUENCE</scope>
    <source>
        <strain evidence="2">CBS 690.94</strain>
    </source>
</reference>
<dbReference type="GO" id="GO:0046512">
    <property type="term" value="P:sphingosine biosynthetic process"/>
    <property type="evidence" value="ECO:0007669"/>
    <property type="project" value="TreeGrafter"/>
</dbReference>
<dbReference type="InterPro" id="IPR001206">
    <property type="entry name" value="Diacylglycerol_kinase_cat_dom"/>
</dbReference>
<dbReference type="InterPro" id="IPR050187">
    <property type="entry name" value="Lipid_Phosphate_FormReg"/>
</dbReference>
<dbReference type="SUPFAM" id="SSF111331">
    <property type="entry name" value="NAD kinase/diacylglycerol kinase-like"/>
    <property type="match status" value="1"/>
</dbReference>
<dbReference type="PANTHER" id="PTHR12358:SF108">
    <property type="entry name" value="DAGKC DOMAIN-CONTAINING PROTEIN"/>
    <property type="match status" value="1"/>
</dbReference>
<gene>
    <name evidence="2" type="ORF">P171DRAFT_431800</name>
</gene>